<accession>A0ABN6XIK1</accession>
<keyword evidence="2 4" id="KW-0238">DNA-binding</keyword>
<evidence type="ECO:0000313" key="9">
    <source>
        <dbReference type="Proteomes" id="UP001321475"/>
    </source>
</evidence>
<evidence type="ECO:0000256" key="5">
    <source>
        <dbReference type="SAM" id="MobiDB-lite"/>
    </source>
</evidence>
<dbReference type="RefSeq" id="WP_286217665.1">
    <property type="nucleotide sequence ID" value="NZ_AP027729.1"/>
</dbReference>
<comment type="similarity">
    <text evidence="1">Belongs to the 'phage' integrase family.</text>
</comment>
<dbReference type="SUPFAM" id="SSF56349">
    <property type="entry name" value="DNA breaking-rejoining enzymes"/>
    <property type="match status" value="1"/>
</dbReference>
<keyword evidence="3" id="KW-0233">DNA recombination</keyword>
<dbReference type="Gene3D" id="1.10.443.10">
    <property type="entry name" value="Intergrase catalytic core"/>
    <property type="match status" value="1"/>
</dbReference>
<feature type="compositionally biased region" description="Basic and acidic residues" evidence="5">
    <location>
        <begin position="1"/>
        <end position="15"/>
    </location>
</feature>
<dbReference type="EMBL" id="AP027729">
    <property type="protein sequence ID" value="BDZ43425.1"/>
    <property type="molecule type" value="Genomic_DNA"/>
</dbReference>
<evidence type="ECO:0008006" key="10">
    <source>
        <dbReference type="Google" id="ProtNLM"/>
    </source>
</evidence>
<dbReference type="InterPro" id="IPR010998">
    <property type="entry name" value="Integrase_recombinase_N"/>
</dbReference>
<feature type="domain" description="Core-binding (CB)" evidence="7">
    <location>
        <begin position="74"/>
        <end position="154"/>
    </location>
</feature>
<dbReference type="PROSITE" id="PS51898">
    <property type="entry name" value="TYR_RECOMBINASE"/>
    <property type="match status" value="1"/>
</dbReference>
<evidence type="ECO:0000259" key="6">
    <source>
        <dbReference type="PROSITE" id="PS51898"/>
    </source>
</evidence>
<dbReference type="Pfam" id="PF00589">
    <property type="entry name" value="Phage_integrase"/>
    <property type="match status" value="1"/>
</dbReference>
<dbReference type="PROSITE" id="PS51900">
    <property type="entry name" value="CB"/>
    <property type="match status" value="1"/>
</dbReference>
<keyword evidence="9" id="KW-1185">Reference proteome</keyword>
<dbReference type="InterPro" id="IPR013762">
    <property type="entry name" value="Integrase-like_cat_sf"/>
</dbReference>
<dbReference type="Gene3D" id="1.10.150.130">
    <property type="match status" value="1"/>
</dbReference>
<feature type="domain" description="Tyr recombinase" evidence="6">
    <location>
        <begin position="176"/>
        <end position="364"/>
    </location>
</feature>
<gene>
    <name evidence="8" type="ORF">GCM10025865_27240</name>
</gene>
<organism evidence="8 9">
    <name type="scientific">Paraoerskovia sediminicola</name>
    <dbReference type="NCBI Taxonomy" id="1138587"/>
    <lineage>
        <taxon>Bacteria</taxon>
        <taxon>Bacillati</taxon>
        <taxon>Actinomycetota</taxon>
        <taxon>Actinomycetes</taxon>
        <taxon>Micrococcales</taxon>
        <taxon>Cellulomonadaceae</taxon>
        <taxon>Paraoerskovia</taxon>
    </lineage>
</organism>
<evidence type="ECO:0000256" key="2">
    <source>
        <dbReference type="ARBA" id="ARBA00023125"/>
    </source>
</evidence>
<evidence type="ECO:0000256" key="1">
    <source>
        <dbReference type="ARBA" id="ARBA00008857"/>
    </source>
</evidence>
<dbReference type="InterPro" id="IPR002104">
    <property type="entry name" value="Integrase_catalytic"/>
</dbReference>
<feature type="region of interest" description="Disordered" evidence="5">
    <location>
        <begin position="1"/>
        <end position="22"/>
    </location>
</feature>
<evidence type="ECO:0000313" key="8">
    <source>
        <dbReference type="EMBL" id="BDZ43425.1"/>
    </source>
</evidence>
<dbReference type="PANTHER" id="PTHR30349">
    <property type="entry name" value="PHAGE INTEGRASE-RELATED"/>
    <property type="match status" value="1"/>
</dbReference>
<protein>
    <recommendedName>
        <fullName evidence="10">Site-specific recombinase XerD</fullName>
    </recommendedName>
</protein>
<proteinExistence type="inferred from homology"/>
<evidence type="ECO:0000259" key="7">
    <source>
        <dbReference type="PROSITE" id="PS51900"/>
    </source>
</evidence>
<dbReference type="PANTHER" id="PTHR30349:SF64">
    <property type="entry name" value="PROPHAGE INTEGRASE INTD-RELATED"/>
    <property type="match status" value="1"/>
</dbReference>
<sequence length="386" mass="42239">MAGKRGFGEVEERKNAKTKKRTGFRARYTGPDVARHSMTFTTKKDAEAWLIAEEALIARGLWTAPRSRTTARALTVQEYADANLSDRTLSPRTREEYDSYIRRFVSCQPLGRMALKSVTSTEVRVWLGNVRSATGPTMAARVYGFVGSVFNAAYRDGLIDRTPFTVRGASNAPRQREKVIATPSEVVALVEHVPERFRALVLVTAWGGLRSGEARALARRDVDLKAGTVTVRRQVQQVRGEGQVLREPKTSAAIRTLHLPEVAVAALADHLTKFSQPGRDGLVFPSSVGTPISQTALTETWDRARCAIGRPELRFHDLRATAATRAAQFGATGAELMARFGWSTAAVAMRYVTAMQDRDAGIARSMDALAAGGEAEYQSGARALTR</sequence>
<dbReference type="InterPro" id="IPR011010">
    <property type="entry name" value="DNA_brk_join_enz"/>
</dbReference>
<dbReference type="Proteomes" id="UP001321475">
    <property type="component" value="Chromosome"/>
</dbReference>
<dbReference type="Pfam" id="PF26003">
    <property type="entry name" value="Integrase_N_phage"/>
    <property type="match status" value="1"/>
</dbReference>
<evidence type="ECO:0000256" key="3">
    <source>
        <dbReference type="ARBA" id="ARBA00023172"/>
    </source>
</evidence>
<dbReference type="InterPro" id="IPR058717">
    <property type="entry name" value="Phage_L5_Integrase_N"/>
</dbReference>
<evidence type="ECO:0000256" key="4">
    <source>
        <dbReference type="PROSITE-ProRule" id="PRU01248"/>
    </source>
</evidence>
<reference evidence="9" key="1">
    <citation type="journal article" date="2019" name="Int. J. Syst. Evol. Microbiol.">
        <title>The Global Catalogue of Microorganisms (GCM) 10K type strain sequencing project: providing services to taxonomists for standard genome sequencing and annotation.</title>
        <authorList>
            <consortium name="The Broad Institute Genomics Platform"/>
            <consortium name="The Broad Institute Genome Sequencing Center for Infectious Disease"/>
            <person name="Wu L."/>
            <person name="Ma J."/>
        </authorList>
    </citation>
    <scope>NUCLEOTIDE SEQUENCE [LARGE SCALE GENOMIC DNA]</scope>
    <source>
        <strain evidence="9">NBRC 108565</strain>
    </source>
</reference>
<name>A0ABN6XIK1_9CELL</name>
<dbReference type="InterPro" id="IPR050090">
    <property type="entry name" value="Tyrosine_recombinase_XerCD"/>
</dbReference>
<dbReference type="InterPro" id="IPR044068">
    <property type="entry name" value="CB"/>
</dbReference>